<sequence>MPPPRLTIHTSHGTASTIANSTTVIYSLQSHRSISAKIQINAYLTTPVVQIVTYTSRIWILSCTIMVQSTPGDLNRKLPGTRRTTDDKKEKKFEPAASRGSRRDPEA</sequence>
<feature type="region of interest" description="Disordered" evidence="1">
    <location>
        <begin position="70"/>
        <end position="107"/>
    </location>
</feature>
<organism evidence="2 3">
    <name type="scientific">Abeliophyllum distichum</name>
    <dbReference type="NCBI Taxonomy" id="126358"/>
    <lineage>
        <taxon>Eukaryota</taxon>
        <taxon>Viridiplantae</taxon>
        <taxon>Streptophyta</taxon>
        <taxon>Embryophyta</taxon>
        <taxon>Tracheophyta</taxon>
        <taxon>Spermatophyta</taxon>
        <taxon>Magnoliopsida</taxon>
        <taxon>eudicotyledons</taxon>
        <taxon>Gunneridae</taxon>
        <taxon>Pentapetalae</taxon>
        <taxon>asterids</taxon>
        <taxon>lamiids</taxon>
        <taxon>Lamiales</taxon>
        <taxon>Oleaceae</taxon>
        <taxon>Forsythieae</taxon>
        <taxon>Abeliophyllum</taxon>
    </lineage>
</organism>
<proteinExistence type="predicted"/>
<dbReference type="Proteomes" id="UP001604336">
    <property type="component" value="Unassembled WGS sequence"/>
</dbReference>
<feature type="compositionally biased region" description="Basic and acidic residues" evidence="1">
    <location>
        <begin position="83"/>
        <end position="94"/>
    </location>
</feature>
<evidence type="ECO:0000256" key="1">
    <source>
        <dbReference type="SAM" id="MobiDB-lite"/>
    </source>
</evidence>
<dbReference type="EMBL" id="JBFOLK010000012">
    <property type="protein sequence ID" value="KAL2471343.1"/>
    <property type="molecule type" value="Genomic_DNA"/>
</dbReference>
<keyword evidence="3" id="KW-1185">Reference proteome</keyword>
<evidence type="ECO:0000313" key="3">
    <source>
        <dbReference type="Proteomes" id="UP001604336"/>
    </source>
</evidence>
<protein>
    <submittedName>
        <fullName evidence="2">Uncharacterized protein</fullName>
    </submittedName>
</protein>
<dbReference type="AlphaFoldDB" id="A0ABD1Q575"/>
<name>A0ABD1Q575_9LAMI</name>
<comment type="caution">
    <text evidence="2">The sequence shown here is derived from an EMBL/GenBank/DDBJ whole genome shotgun (WGS) entry which is preliminary data.</text>
</comment>
<reference evidence="3" key="1">
    <citation type="submission" date="2024-07" db="EMBL/GenBank/DDBJ databases">
        <title>Two chromosome-level genome assemblies of Korean endemic species Abeliophyllum distichum and Forsythia ovata (Oleaceae).</title>
        <authorList>
            <person name="Jang H."/>
        </authorList>
    </citation>
    <scope>NUCLEOTIDE SEQUENCE [LARGE SCALE GENOMIC DNA]</scope>
</reference>
<evidence type="ECO:0000313" key="2">
    <source>
        <dbReference type="EMBL" id="KAL2471343.1"/>
    </source>
</evidence>
<accession>A0ABD1Q575</accession>
<gene>
    <name evidence="2" type="ORF">Adt_39479</name>
</gene>